<dbReference type="InterPro" id="IPR051450">
    <property type="entry name" value="Gfo/Idh/MocA_Oxidoreductases"/>
</dbReference>
<dbReference type="Gene3D" id="3.30.360.10">
    <property type="entry name" value="Dihydrodipicolinate Reductase, domain 2"/>
    <property type="match status" value="1"/>
</dbReference>
<accession>A0A3D8IT90</accession>
<dbReference type="GO" id="GO:0000166">
    <property type="term" value="F:nucleotide binding"/>
    <property type="evidence" value="ECO:0007669"/>
    <property type="project" value="InterPro"/>
</dbReference>
<gene>
    <name evidence="3" type="ORF">CQA54_01445</name>
</gene>
<feature type="domain" description="Gfo/Idh/MocA-like oxidoreductase N-terminal" evidence="1">
    <location>
        <begin position="7"/>
        <end position="125"/>
    </location>
</feature>
<evidence type="ECO:0000313" key="4">
    <source>
        <dbReference type="Proteomes" id="UP000256514"/>
    </source>
</evidence>
<evidence type="ECO:0000259" key="2">
    <source>
        <dbReference type="Pfam" id="PF22725"/>
    </source>
</evidence>
<sequence length="337" mass="38186">MDRKIVKIGLLGIGKMGQNHLRNLNLLKNVEVSFIYDVNKELLEKSAKEFDVYALQDESELENALQNSDGVIIVTPTFTHFDYIQKVSDHIKNIFVEKPLTDTLDTTQIIVDAARNKNLCIQVGFIERYNPAIAALRELLKNSPRIFSVDFVRTNKMSNRITDVDVVMDLMIHDIDLSLLFNGEAREVQAHGVVINGMIEYARAIITHKNGAFSTITASRITEKRIRQITATCEDMYIDCNLLSKEVLINKQTIEQHLHNISISSRSESIEVRPQEALLLELLDFSNMCRANSKDFQVSNTAPKNEIAPNEIDGQNAMKIANQIQNIIYTTHTKGIQ</sequence>
<dbReference type="Pfam" id="PF01408">
    <property type="entry name" value="GFO_IDH_MocA"/>
    <property type="match status" value="1"/>
</dbReference>
<evidence type="ECO:0000259" key="1">
    <source>
        <dbReference type="Pfam" id="PF01408"/>
    </source>
</evidence>
<dbReference type="InterPro" id="IPR055170">
    <property type="entry name" value="GFO_IDH_MocA-like_dom"/>
</dbReference>
<dbReference type="RefSeq" id="WP_115570444.1">
    <property type="nucleotide sequence ID" value="NZ_NXLT01000001.1"/>
</dbReference>
<dbReference type="InterPro" id="IPR000683">
    <property type="entry name" value="Gfo/Idh/MocA-like_OxRdtase_N"/>
</dbReference>
<comment type="caution">
    <text evidence="3">The sequence shown here is derived from an EMBL/GenBank/DDBJ whole genome shotgun (WGS) entry which is preliminary data.</text>
</comment>
<keyword evidence="4" id="KW-1185">Reference proteome</keyword>
<dbReference type="SUPFAM" id="SSF51735">
    <property type="entry name" value="NAD(P)-binding Rossmann-fold domains"/>
    <property type="match status" value="1"/>
</dbReference>
<dbReference type="Pfam" id="PF22725">
    <property type="entry name" value="GFO_IDH_MocA_C3"/>
    <property type="match status" value="1"/>
</dbReference>
<organism evidence="3 4">
    <name type="scientific">Helicobacter equorum</name>
    <dbReference type="NCBI Taxonomy" id="361872"/>
    <lineage>
        <taxon>Bacteria</taxon>
        <taxon>Pseudomonadati</taxon>
        <taxon>Campylobacterota</taxon>
        <taxon>Epsilonproteobacteria</taxon>
        <taxon>Campylobacterales</taxon>
        <taxon>Helicobacteraceae</taxon>
        <taxon>Helicobacter</taxon>
    </lineage>
</organism>
<dbReference type="AlphaFoldDB" id="A0A3D8IT90"/>
<feature type="domain" description="GFO/IDH/MocA-like oxidoreductase" evidence="2">
    <location>
        <begin position="165"/>
        <end position="229"/>
    </location>
</feature>
<dbReference type="SUPFAM" id="SSF55347">
    <property type="entry name" value="Glyceraldehyde-3-phosphate dehydrogenase-like, C-terminal domain"/>
    <property type="match status" value="1"/>
</dbReference>
<reference evidence="3 4" key="1">
    <citation type="submission" date="2018-04" db="EMBL/GenBank/DDBJ databases">
        <title>Novel Campyloabacter and Helicobacter Species and Strains.</title>
        <authorList>
            <person name="Mannion A.J."/>
            <person name="Shen Z."/>
            <person name="Fox J.G."/>
        </authorList>
    </citation>
    <scope>NUCLEOTIDE SEQUENCE [LARGE SCALE GENOMIC DNA]</scope>
    <source>
        <strain evidence="3 4">MIT 12-6600</strain>
    </source>
</reference>
<protein>
    <submittedName>
        <fullName evidence="3">Gfo/Idh/MocA family oxidoreductase</fullName>
    </submittedName>
</protein>
<dbReference type="OrthoDB" id="9782091at2"/>
<dbReference type="PANTHER" id="PTHR43377">
    <property type="entry name" value="BILIVERDIN REDUCTASE A"/>
    <property type="match status" value="1"/>
</dbReference>
<dbReference type="PANTHER" id="PTHR43377:SF1">
    <property type="entry name" value="BILIVERDIN REDUCTASE A"/>
    <property type="match status" value="1"/>
</dbReference>
<name>A0A3D8IT90_9HELI</name>
<dbReference type="EMBL" id="NXLT01000001">
    <property type="protein sequence ID" value="RDU68498.1"/>
    <property type="molecule type" value="Genomic_DNA"/>
</dbReference>
<dbReference type="Gene3D" id="3.40.50.720">
    <property type="entry name" value="NAD(P)-binding Rossmann-like Domain"/>
    <property type="match status" value="1"/>
</dbReference>
<dbReference type="Proteomes" id="UP000256514">
    <property type="component" value="Unassembled WGS sequence"/>
</dbReference>
<proteinExistence type="predicted"/>
<dbReference type="InterPro" id="IPR036291">
    <property type="entry name" value="NAD(P)-bd_dom_sf"/>
</dbReference>
<evidence type="ECO:0000313" key="3">
    <source>
        <dbReference type="EMBL" id="RDU68498.1"/>
    </source>
</evidence>